<accession>C3Y7X9</accession>
<evidence type="ECO:0000256" key="13">
    <source>
        <dbReference type="SAM" id="MobiDB-lite"/>
    </source>
</evidence>
<evidence type="ECO:0000313" key="14">
    <source>
        <dbReference type="EMBL" id="EEN63634.1"/>
    </source>
</evidence>
<dbReference type="EMBL" id="GG666490">
    <property type="protein sequence ID" value="EEN63634.1"/>
    <property type="molecule type" value="Genomic_DNA"/>
</dbReference>
<dbReference type="AlphaFoldDB" id="C3Y7X9"/>
<evidence type="ECO:0000256" key="4">
    <source>
        <dbReference type="ARBA" id="ARBA00022676"/>
    </source>
</evidence>
<dbReference type="EC" id="2.4.1.-" evidence="12"/>
<evidence type="ECO:0000256" key="8">
    <source>
        <dbReference type="ARBA" id="ARBA00022989"/>
    </source>
</evidence>
<organism>
    <name type="scientific">Branchiostoma floridae</name>
    <name type="common">Florida lancelet</name>
    <name type="synonym">Amphioxus</name>
    <dbReference type="NCBI Taxonomy" id="7739"/>
    <lineage>
        <taxon>Eukaryota</taxon>
        <taxon>Metazoa</taxon>
        <taxon>Chordata</taxon>
        <taxon>Cephalochordata</taxon>
        <taxon>Leptocardii</taxon>
        <taxon>Amphioxiformes</taxon>
        <taxon>Branchiostomatidae</taxon>
        <taxon>Branchiostoma</taxon>
    </lineage>
</organism>
<sequence>MGVNLKMGNLRSGFNAVLLFSLMIACLHLLTLRQRMHQLERKMTSVRGGHDVVRRSLASREEPEIEPAEDVPAVEGLEEHFVAKNLEKHSEDITKEENLADNALSNPQNPEERFVDNNLNKSPNLEERISDKTLREPQYLSERLAEKTLSESQDLHNVFLVKMELEKNTTLAPKMTTTTKSPSKAVTTTTTALQKPIASTPSQLQATFQTTEPKINPHNFNFIINNPDKCGNGDVLLLILVTTTPQGQVQRETIRKTWGNESNIPGVIFKTVFAIGHTDDAATQAALVEENDKFKDIIQEDFVDSYHNLTLKTVMCWKWAFQYCPQARFIMKADDDTFVNIFSIARHLIGLHKAHVRRHVTGWVYVDTKPIRDPMSQWNKWYVKYEDYPRDSYPKYPCGFAYVISNDITKVLYETSETIKYLFLEDAFLGLCMEKLGIEPVHHGGFVPWYTHIDSCQFDWLMASHWVKAYEYMWYLWNTLTSC</sequence>
<evidence type="ECO:0000256" key="5">
    <source>
        <dbReference type="ARBA" id="ARBA00022679"/>
    </source>
</evidence>
<evidence type="ECO:0000256" key="2">
    <source>
        <dbReference type="ARBA" id="ARBA00004922"/>
    </source>
</evidence>
<protein>
    <recommendedName>
        <fullName evidence="12">Hexosyltransferase</fullName>
        <ecNumber evidence="12">2.4.1.-</ecNumber>
    </recommendedName>
</protein>
<dbReference type="PANTHER" id="PTHR11214:SF283">
    <property type="entry name" value="N-ACETYLLACTOSAMINIDE BETA-1,3-N-ACETYLGLUCOSAMINYLTRANSFERASE 4-LIKE"/>
    <property type="match status" value="1"/>
</dbReference>
<feature type="compositionally biased region" description="Basic and acidic residues" evidence="13">
    <location>
        <begin position="124"/>
        <end position="134"/>
    </location>
</feature>
<proteinExistence type="inferred from homology"/>
<dbReference type="Pfam" id="PF01762">
    <property type="entry name" value="Galactosyl_T"/>
    <property type="match status" value="1"/>
</dbReference>
<dbReference type="GO" id="GO:0000139">
    <property type="term" value="C:Golgi membrane"/>
    <property type="evidence" value="ECO:0007669"/>
    <property type="project" value="UniProtKB-SubCell"/>
</dbReference>
<dbReference type="PANTHER" id="PTHR11214">
    <property type="entry name" value="BETA-1,3-N-ACETYLGLUCOSAMINYLTRANSFERASE"/>
    <property type="match status" value="1"/>
</dbReference>
<dbReference type="InterPro" id="IPR002659">
    <property type="entry name" value="Glyco_trans_31"/>
</dbReference>
<keyword evidence="9 12" id="KW-0333">Golgi apparatus</keyword>
<comment type="similarity">
    <text evidence="3 12">Belongs to the glycosyltransferase 31 family.</text>
</comment>
<evidence type="ECO:0000256" key="12">
    <source>
        <dbReference type="RuleBase" id="RU363063"/>
    </source>
</evidence>
<comment type="subcellular location">
    <subcellularLocation>
        <location evidence="1 12">Golgi apparatus membrane</location>
        <topology evidence="1 12">Single-pass type II membrane protein</topology>
    </subcellularLocation>
</comment>
<evidence type="ECO:0000256" key="7">
    <source>
        <dbReference type="ARBA" id="ARBA00022968"/>
    </source>
</evidence>
<keyword evidence="11" id="KW-0325">Glycoprotein</keyword>
<name>C3Y7X9_BRAFL</name>
<evidence type="ECO:0000256" key="6">
    <source>
        <dbReference type="ARBA" id="ARBA00022692"/>
    </source>
</evidence>
<evidence type="ECO:0000256" key="3">
    <source>
        <dbReference type="ARBA" id="ARBA00008661"/>
    </source>
</evidence>
<comment type="pathway">
    <text evidence="2">Protein modification; protein glycosylation.</text>
</comment>
<evidence type="ECO:0000256" key="9">
    <source>
        <dbReference type="ARBA" id="ARBA00023034"/>
    </source>
</evidence>
<feature type="transmembrane region" description="Helical" evidence="12">
    <location>
        <begin position="12"/>
        <end position="32"/>
    </location>
</feature>
<reference evidence="14" key="1">
    <citation type="journal article" date="2008" name="Nature">
        <title>The amphioxus genome and the evolution of the chordate karyotype.</title>
        <authorList>
            <consortium name="US DOE Joint Genome Institute (JGI-PGF)"/>
            <person name="Putnam N.H."/>
            <person name="Butts T."/>
            <person name="Ferrier D.E.K."/>
            <person name="Furlong R.F."/>
            <person name="Hellsten U."/>
            <person name="Kawashima T."/>
            <person name="Robinson-Rechavi M."/>
            <person name="Shoguchi E."/>
            <person name="Terry A."/>
            <person name="Yu J.-K."/>
            <person name="Benito-Gutierrez E.L."/>
            <person name="Dubchak I."/>
            <person name="Garcia-Fernandez J."/>
            <person name="Gibson-Brown J.J."/>
            <person name="Grigoriev I.V."/>
            <person name="Horton A.C."/>
            <person name="de Jong P.J."/>
            <person name="Jurka J."/>
            <person name="Kapitonov V.V."/>
            <person name="Kohara Y."/>
            <person name="Kuroki Y."/>
            <person name="Lindquist E."/>
            <person name="Lucas S."/>
            <person name="Osoegawa K."/>
            <person name="Pennacchio L.A."/>
            <person name="Salamov A.A."/>
            <person name="Satou Y."/>
            <person name="Sauka-Spengler T."/>
            <person name="Schmutz J."/>
            <person name="Shin-I T."/>
            <person name="Toyoda A."/>
            <person name="Bronner-Fraser M."/>
            <person name="Fujiyama A."/>
            <person name="Holland L.Z."/>
            <person name="Holland P.W.H."/>
            <person name="Satoh N."/>
            <person name="Rokhsar D.S."/>
        </authorList>
    </citation>
    <scope>NUCLEOTIDE SEQUENCE [LARGE SCALE GENOMIC DNA]</scope>
    <source>
        <strain evidence="14">S238N-H82</strain>
        <tissue evidence="14">Testes</tissue>
    </source>
</reference>
<keyword evidence="10 12" id="KW-0472">Membrane</keyword>
<evidence type="ECO:0000256" key="10">
    <source>
        <dbReference type="ARBA" id="ARBA00023136"/>
    </source>
</evidence>
<dbReference type="GO" id="GO:0016758">
    <property type="term" value="F:hexosyltransferase activity"/>
    <property type="evidence" value="ECO:0007669"/>
    <property type="project" value="InterPro"/>
</dbReference>
<evidence type="ECO:0000256" key="1">
    <source>
        <dbReference type="ARBA" id="ARBA00004323"/>
    </source>
</evidence>
<keyword evidence="5" id="KW-0808">Transferase</keyword>
<dbReference type="FunFam" id="3.90.550.50:FF:000001">
    <property type="entry name" value="Hexosyltransferase"/>
    <property type="match status" value="1"/>
</dbReference>
<keyword evidence="6 12" id="KW-0812">Transmembrane</keyword>
<dbReference type="Gene3D" id="3.90.550.50">
    <property type="match status" value="1"/>
</dbReference>
<feature type="region of interest" description="Disordered" evidence="13">
    <location>
        <begin position="98"/>
        <end position="134"/>
    </location>
</feature>
<keyword evidence="4 12" id="KW-0328">Glycosyltransferase</keyword>
<gene>
    <name evidence="14" type="ORF">BRAFLDRAFT_123960</name>
</gene>
<dbReference type="eggNOG" id="KOG2287">
    <property type="taxonomic scope" value="Eukaryota"/>
</dbReference>
<evidence type="ECO:0000256" key="11">
    <source>
        <dbReference type="ARBA" id="ARBA00023180"/>
    </source>
</evidence>
<dbReference type="PROSITE" id="PS51257">
    <property type="entry name" value="PROKAR_LIPOPROTEIN"/>
    <property type="match status" value="1"/>
</dbReference>
<dbReference type="InParanoid" id="C3Y7X9"/>
<keyword evidence="8 12" id="KW-1133">Transmembrane helix</keyword>
<keyword evidence="7 12" id="KW-0735">Signal-anchor</keyword>